<accession>A0A285NU26</accession>
<keyword evidence="3" id="KW-1185">Reference proteome</keyword>
<protein>
    <recommendedName>
        <fullName evidence="1">DUF7311 domain-containing protein</fullName>
    </recommendedName>
</protein>
<evidence type="ECO:0000259" key="1">
    <source>
        <dbReference type="Pfam" id="PF23993"/>
    </source>
</evidence>
<dbReference type="Pfam" id="PF23993">
    <property type="entry name" value="DUF7311"/>
    <property type="match status" value="1"/>
</dbReference>
<dbReference type="InterPro" id="IPR055735">
    <property type="entry name" value="DUF7311"/>
</dbReference>
<dbReference type="Proteomes" id="UP000219453">
    <property type="component" value="Unassembled WGS sequence"/>
</dbReference>
<dbReference type="RefSeq" id="WP_097008912.1">
    <property type="nucleotide sequence ID" value="NZ_OBEJ01000002.1"/>
</dbReference>
<evidence type="ECO:0000313" key="2">
    <source>
        <dbReference type="EMBL" id="SNZ12970.1"/>
    </source>
</evidence>
<name>A0A285NU26_NATPI</name>
<dbReference type="AlphaFoldDB" id="A0A285NU26"/>
<proteinExistence type="predicted"/>
<reference evidence="2 3" key="1">
    <citation type="submission" date="2017-09" db="EMBL/GenBank/DDBJ databases">
        <authorList>
            <person name="Ehlers B."/>
            <person name="Leendertz F.H."/>
        </authorList>
    </citation>
    <scope>NUCLEOTIDE SEQUENCE [LARGE SCALE GENOMIC DNA]</scope>
    <source>
        <strain evidence="2 3">DSM 27208</strain>
    </source>
</reference>
<gene>
    <name evidence="2" type="ORF">SAMN06269185_1999</name>
</gene>
<dbReference type="EMBL" id="OBEJ01000002">
    <property type="protein sequence ID" value="SNZ12970.1"/>
    <property type="molecule type" value="Genomic_DNA"/>
</dbReference>
<organism evidence="2 3">
    <name type="scientific">Natronoarchaeum philippinense</name>
    <dbReference type="NCBI Taxonomy" id="558529"/>
    <lineage>
        <taxon>Archaea</taxon>
        <taxon>Methanobacteriati</taxon>
        <taxon>Methanobacteriota</taxon>
        <taxon>Stenosarchaea group</taxon>
        <taxon>Halobacteria</taxon>
        <taxon>Halobacteriales</taxon>
        <taxon>Natronoarchaeaceae</taxon>
    </lineage>
</organism>
<evidence type="ECO:0000313" key="3">
    <source>
        <dbReference type="Proteomes" id="UP000219453"/>
    </source>
</evidence>
<feature type="domain" description="DUF7311" evidence="1">
    <location>
        <begin position="4"/>
        <end position="147"/>
    </location>
</feature>
<sequence length="154" mass="16580">MIRRTLLATLLSAALAAAATPGIDRARVRRANGGIETAVDRLEAAARSVAADEAVPEGRPGARRVVEIELPGGGWDEAEIDAARLDARSERTLLFSYRIGGGKRRVRRISTPVAITTDGDTPVELDGAGPHEIALSLHEDERRRIVVERIASER</sequence>